<dbReference type="Pfam" id="PF01022">
    <property type="entry name" value="HTH_5"/>
    <property type="match status" value="1"/>
</dbReference>
<evidence type="ECO:0000313" key="6">
    <source>
        <dbReference type="Proteomes" id="UP001151234"/>
    </source>
</evidence>
<evidence type="ECO:0000313" key="5">
    <source>
        <dbReference type="EMBL" id="MDA5401471.1"/>
    </source>
</evidence>
<evidence type="ECO:0000256" key="1">
    <source>
        <dbReference type="ARBA" id="ARBA00023015"/>
    </source>
</evidence>
<keyword evidence="3" id="KW-0804">Transcription</keyword>
<dbReference type="AlphaFoldDB" id="A0A9X3ZK56"/>
<dbReference type="Proteomes" id="UP001151234">
    <property type="component" value="Unassembled WGS sequence"/>
</dbReference>
<dbReference type="InterPro" id="IPR036388">
    <property type="entry name" value="WH-like_DNA-bd_sf"/>
</dbReference>
<keyword evidence="6" id="KW-1185">Reference proteome</keyword>
<feature type="domain" description="HTH arsR-type" evidence="4">
    <location>
        <begin position="1"/>
        <end position="94"/>
    </location>
</feature>
<dbReference type="SMART" id="SM00418">
    <property type="entry name" value="HTH_ARSR"/>
    <property type="match status" value="1"/>
</dbReference>
<proteinExistence type="predicted"/>
<organism evidence="5 6">
    <name type="scientific">Hoeflea prorocentri</name>
    <dbReference type="NCBI Taxonomy" id="1922333"/>
    <lineage>
        <taxon>Bacteria</taxon>
        <taxon>Pseudomonadati</taxon>
        <taxon>Pseudomonadota</taxon>
        <taxon>Alphaproteobacteria</taxon>
        <taxon>Hyphomicrobiales</taxon>
        <taxon>Rhizobiaceae</taxon>
        <taxon>Hoeflea</taxon>
    </lineage>
</organism>
<dbReference type="GO" id="GO:0003677">
    <property type="term" value="F:DNA binding"/>
    <property type="evidence" value="ECO:0007669"/>
    <property type="project" value="UniProtKB-KW"/>
</dbReference>
<reference evidence="5" key="1">
    <citation type="submission" date="2022-11" db="EMBL/GenBank/DDBJ databases">
        <title>Draft genome sequence of Hoeflea poritis E7-10 and Hoeflea prorocentri PM5-8, separated from scleractinian coral Porites lutea and marine dinoflagellate.</title>
        <authorList>
            <person name="Zhang G."/>
            <person name="Wei Q."/>
            <person name="Cai L."/>
        </authorList>
    </citation>
    <scope>NUCLEOTIDE SEQUENCE</scope>
    <source>
        <strain evidence="5">PM5-8</strain>
    </source>
</reference>
<dbReference type="InterPro" id="IPR036390">
    <property type="entry name" value="WH_DNA-bd_sf"/>
</dbReference>
<gene>
    <name evidence="5" type="ORF">OQ273_23060</name>
</gene>
<dbReference type="RefSeq" id="WP_267993455.1">
    <property type="nucleotide sequence ID" value="NZ_JAPJZI010000002.1"/>
</dbReference>
<dbReference type="NCBIfam" id="NF033788">
    <property type="entry name" value="HTH_metalloreg"/>
    <property type="match status" value="1"/>
</dbReference>
<dbReference type="GO" id="GO:0003700">
    <property type="term" value="F:DNA-binding transcription factor activity"/>
    <property type="evidence" value="ECO:0007669"/>
    <property type="project" value="InterPro"/>
</dbReference>
<dbReference type="CDD" id="cd00090">
    <property type="entry name" value="HTH_ARSR"/>
    <property type="match status" value="1"/>
</dbReference>
<evidence type="ECO:0000256" key="2">
    <source>
        <dbReference type="ARBA" id="ARBA00023125"/>
    </source>
</evidence>
<dbReference type="PANTHER" id="PTHR33154:SF33">
    <property type="entry name" value="TRANSCRIPTIONAL REPRESSOR SDPR"/>
    <property type="match status" value="1"/>
</dbReference>
<dbReference type="PANTHER" id="PTHR33154">
    <property type="entry name" value="TRANSCRIPTIONAL REGULATOR, ARSR FAMILY"/>
    <property type="match status" value="1"/>
</dbReference>
<protein>
    <submittedName>
        <fullName evidence="5">Metalloregulator ArsR/SmtB family transcription factor</fullName>
    </submittedName>
</protein>
<dbReference type="InterPro" id="IPR051081">
    <property type="entry name" value="HTH_MetalResp_TranReg"/>
</dbReference>
<dbReference type="EMBL" id="JAPJZI010000002">
    <property type="protein sequence ID" value="MDA5401471.1"/>
    <property type="molecule type" value="Genomic_DNA"/>
</dbReference>
<dbReference type="Gene3D" id="1.10.10.10">
    <property type="entry name" value="Winged helix-like DNA-binding domain superfamily/Winged helix DNA-binding domain"/>
    <property type="match status" value="1"/>
</dbReference>
<dbReference type="PROSITE" id="PS50987">
    <property type="entry name" value="HTH_ARSR_2"/>
    <property type="match status" value="1"/>
</dbReference>
<evidence type="ECO:0000256" key="3">
    <source>
        <dbReference type="ARBA" id="ARBA00023163"/>
    </source>
</evidence>
<dbReference type="PRINTS" id="PR00778">
    <property type="entry name" value="HTHARSR"/>
</dbReference>
<keyword evidence="1" id="KW-0805">Transcription regulation</keyword>
<comment type="caution">
    <text evidence="5">The sequence shown here is derived from an EMBL/GenBank/DDBJ whole genome shotgun (WGS) entry which is preliminary data.</text>
</comment>
<sequence>MVSFYDAPGVFHALGDVNRLKIVSQLCTGEPMRVSDIAAGFDMTRPAVSKHLRILETAGVLRVEWRGREKYCHVRPEGLALARDWIARHEQLWAGALGELKAHFQEQNDRE</sequence>
<evidence type="ECO:0000259" key="4">
    <source>
        <dbReference type="PROSITE" id="PS50987"/>
    </source>
</evidence>
<name>A0A9X3ZK56_9HYPH</name>
<keyword evidence="2" id="KW-0238">DNA-binding</keyword>
<accession>A0A9X3ZK56</accession>
<dbReference type="SUPFAM" id="SSF46785">
    <property type="entry name" value="Winged helix' DNA-binding domain"/>
    <property type="match status" value="1"/>
</dbReference>
<dbReference type="InterPro" id="IPR011991">
    <property type="entry name" value="ArsR-like_HTH"/>
</dbReference>
<dbReference type="InterPro" id="IPR001845">
    <property type="entry name" value="HTH_ArsR_DNA-bd_dom"/>
</dbReference>